<comment type="caution">
    <text evidence="1">The sequence shown here is derived from an EMBL/GenBank/DDBJ whole genome shotgun (WGS) entry which is preliminary data.</text>
</comment>
<name>A0A329MPB0_9BACL</name>
<organism evidence="1 2">
    <name type="scientific">Paenibacillus contaminans</name>
    <dbReference type="NCBI Taxonomy" id="450362"/>
    <lineage>
        <taxon>Bacteria</taxon>
        <taxon>Bacillati</taxon>
        <taxon>Bacillota</taxon>
        <taxon>Bacilli</taxon>
        <taxon>Bacillales</taxon>
        <taxon>Paenibacillaceae</taxon>
        <taxon>Paenibacillus</taxon>
    </lineage>
</organism>
<reference evidence="1 2" key="1">
    <citation type="journal article" date="2009" name="Int. J. Syst. Evol. Microbiol.">
        <title>Paenibacillus contaminans sp. nov., isolated from a contaminated laboratory plate.</title>
        <authorList>
            <person name="Chou J.H."/>
            <person name="Lee J.H."/>
            <person name="Lin M.C."/>
            <person name="Chang P.S."/>
            <person name="Arun A.B."/>
            <person name="Young C.C."/>
            <person name="Chen W.M."/>
        </authorList>
    </citation>
    <scope>NUCLEOTIDE SEQUENCE [LARGE SCALE GENOMIC DNA]</scope>
    <source>
        <strain evidence="1 2">CKOBP-6</strain>
    </source>
</reference>
<sequence length="144" mass="14156">MTAAERTKLAGIAAGANNYVHPGGDGNQHIPATGTGNNGRVLKAGATAGSAAWGIVDWSEISGKPSTFTPAVHSHSASDITSGTLAADRLPAASTSASGVVQLNTATNSTSTTQAATASAVKAVYDLAAGKLGPGVTWNQLKGV</sequence>
<evidence type="ECO:0000313" key="2">
    <source>
        <dbReference type="Proteomes" id="UP000250369"/>
    </source>
</evidence>
<dbReference type="GO" id="GO:0046718">
    <property type="term" value="P:symbiont entry into host cell"/>
    <property type="evidence" value="ECO:0007669"/>
    <property type="project" value="InterPro"/>
</dbReference>
<dbReference type="EMBL" id="QMFB01000011">
    <property type="protein sequence ID" value="RAV19747.1"/>
    <property type="molecule type" value="Genomic_DNA"/>
</dbReference>
<gene>
    <name evidence="1" type="ORF">DQG23_19915</name>
</gene>
<proteinExistence type="predicted"/>
<dbReference type="GO" id="GO:0019062">
    <property type="term" value="P:virion attachment to host cell"/>
    <property type="evidence" value="ECO:0007669"/>
    <property type="project" value="InterPro"/>
</dbReference>
<dbReference type="Proteomes" id="UP000250369">
    <property type="component" value="Unassembled WGS sequence"/>
</dbReference>
<dbReference type="OrthoDB" id="2623455at2"/>
<dbReference type="AlphaFoldDB" id="A0A329MPB0"/>
<dbReference type="Pfam" id="PF03406">
    <property type="entry name" value="Phage_fiber_2"/>
    <property type="match status" value="1"/>
</dbReference>
<accession>A0A329MPB0</accession>
<keyword evidence="2" id="KW-1185">Reference proteome</keyword>
<dbReference type="InterPro" id="IPR005068">
    <property type="entry name" value="Phage_lambda_Stf-r2"/>
</dbReference>
<evidence type="ECO:0000313" key="1">
    <source>
        <dbReference type="EMBL" id="RAV19747.1"/>
    </source>
</evidence>
<protein>
    <submittedName>
        <fullName evidence="1">Phage tail protein</fullName>
    </submittedName>
</protein>